<keyword evidence="5" id="KW-0498">Mitosis</keyword>
<evidence type="ECO:0000256" key="7">
    <source>
        <dbReference type="ARBA" id="ARBA00023306"/>
    </source>
</evidence>
<dbReference type="GO" id="GO:0051315">
    <property type="term" value="P:attachment of mitotic spindle microtubules to kinetochore"/>
    <property type="evidence" value="ECO:0007669"/>
    <property type="project" value="TreeGrafter"/>
</dbReference>
<organism evidence="10 11">
    <name type="scientific">Cryomyces minteri</name>
    <dbReference type="NCBI Taxonomy" id="331657"/>
    <lineage>
        <taxon>Eukaryota</taxon>
        <taxon>Fungi</taxon>
        <taxon>Dikarya</taxon>
        <taxon>Ascomycota</taxon>
        <taxon>Pezizomycotina</taxon>
        <taxon>Dothideomycetes</taxon>
        <taxon>Dothideomycetes incertae sedis</taxon>
        <taxon>Cryomyces</taxon>
    </lineage>
</organism>
<accession>A0A4U0WGG5</accession>
<evidence type="ECO:0000256" key="8">
    <source>
        <dbReference type="SAM" id="Coils"/>
    </source>
</evidence>
<feature type="compositionally biased region" description="Low complexity" evidence="9">
    <location>
        <begin position="88"/>
        <end position="97"/>
    </location>
</feature>
<dbReference type="Gene3D" id="6.10.250.90">
    <property type="match status" value="1"/>
</dbReference>
<dbReference type="GO" id="GO:0000776">
    <property type="term" value="C:kinetochore"/>
    <property type="evidence" value="ECO:0007669"/>
    <property type="project" value="TreeGrafter"/>
</dbReference>
<keyword evidence="6" id="KW-0539">Nucleus</keyword>
<keyword evidence="8" id="KW-0175">Coiled coil</keyword>
<protein>
    <recommendedName>
        <fullName evidence="3">Spindle assembly checkpoint component MAD1</fullName>
    </recommendedName>
</protein>
<evidence type="ECO:0000256" key="2">
    <source>
        <dbReference type="ARBA" id="ARBA00008029"/>
    </source>
</evidence>
<gene>
    <name evidence="10" type="ORF">B0A49_09526</name>
</gene>
<comment type="subcellular location">
    <subcellularLocation>
        <location evidence="1">Nucleus</location>
    </subcellularLocation>
</comment>
<evidence type="ECO:0000256" key="9">
    <source>
        <dbReference type="SAM" id="MobiDB-lite"/>
    </source>
</evidence>
<feature type="compositionally biased region" description="Basic and acidic residues" evidence="9">
    <location>
        <begin position="77"/>
        <end position="87"/>
    </location>
</feature>
<reference evidence="10 11" key="1">
    <citation type="submission" date="2017-03" db="EMBL/GenBank/DDBJ databases">
        <title>Genomes of endolithic fungi from Antarctica.</title>
        <authorList>
            <person name="Coleine C."/>
            <person name="Masonjones S."/>
            <person name="Stajich J.E."/>
        </authorList>
    </citation>
    <scope>NUCLEOTIDE SEQUENCE [LARGE SCALE GENOMIC DNA]</scope>
    <source>
        <strain evidence="10 11">CCFEE 5187</strain>
    </source>
</reference>
<dbReference type="AlphaFoldDB" id="A0A4U0WGG5"/>
<dbReference type="Proteomes" id="UP000308768">
    <property type="component" value="Unassembled WGS sequence"/>
</dbReference>
<proteinExistence type="inferred from homology"/>
<feature type="compositionally biased region" description="Polar residues" evidence="9">
    <location>
        <begin position="1"/>
        <end position="17"/>
    </location>
</feature>
<dbReference type="GO" id="GO:0051301">
    <property type="term" value="P:cell division"/>
    <property type="evidence" value="ECO:0007669"/>
    <property type="project" value="UniProtKB-KW"/>
</dbReference>
<dbReference type="Gene3D" id="3.30.457.60">
    <property type="match status" value="1"/>
</dbReference>
<dbReference type="Pfam" id="PF05557">
    <property type="entry name" value="MAD"/>
    <property type="match status" value="1"/>
</dbReference>
<dbReference type="STRING" id="331657.A0A4U0WGG5"/>
<dbReference type="InterPro" id="IPR008672">
    <property type="entry name" value="Mad1"/>
</dbReference>
<feature type="coiled-coil region" evidence="8">
    <location>
        <begin position="104"/>
        <end position="294"/>
    </location>
</feature>
<evidence type="ECO:0000256" key="6">
    <source>
        <dbReference type="ARBA" id="ARBA00023242"/>
    </source>
</evidence>
<evidence type="ECO:0000313" key="10">
    <source>
        <dbReference type="EMBL" id="TKA61994.1"/>
    </source>
</evidence>
<dbReference type="GO" id="GO:0007094">
    <property type="term" value="P:mitotic spindle assembly checkpoint signaling"/>
    <property type="evidence" value="ECO:0007669"/>
    <property type="project" value="InterPro"/>
</dbReference>
<evidence type="ECO:0000313" key="11">
    <source>
        <dbReference type="Proteomes" id="UP000308768"/>
    </source>
</evidence>
<dbReference type="Gene3D" id="1.20.5.170">
    <property type="match status" value="1"/>
</dbReference>
<comment type="caution">
    <text evidence="10">The sequence shown here is derived from an EMBL/GenBank/DDBJ whole genome shotgun (WGS) entry which is preliminary data.</text>
</comment>
<dbReference type="SUPFAM" id="SSF75704">
    <property type="entry name" value="Mitotic arrest deficient-like 1, Mad1"/>
    <property type="match status" value="1"/>
</dbReference>
<feature type="region of interest" description="Disordered" evidence="9">
    <location>
        <begin position="1"/>
        <end position="28"/>
    </location>
</feature>
<feature type="coiled-coil region" evidence="8">
    <location>
        <begin position="566"/>
        <end position="593"/>
    </location>
</feature>
<dbReference type="GO" id="GO:0005635">
    <property type="term" value="C:nuclear envelope"/>
    <property type="evidence" value="ECO:0007669"/>
    <property type="project" value="TreeGrafter"/>
</dbReference>
<dbReference type="GO" id="GO:0072686">
    <property type="term" value="C:mitotic spindle"/>
    <property type="evidence" value="ECO:0007669"/>
    <property type="project" value="TreeGrafter"/>
</dbReference>
<feature type="region of interest" description="Disordered" evidence="9">
    <location>
        <begin position="77"/>
        <end position="97"/>
    </location>
</feature>
<feature type="compositionally biased region" description="Basic and acidic residues" evidence="9">
    <location>
        <begin position="460"/>
        <end position="475"/>
    </location>
</feature>
<dbReference type="PANTHER" id="PTHR23168">
    <property type="entry name" value="MITOTIC SPINDLE ASSEMBLY CHECKPOINT PROTEIN MAD1 MITOTIC ARREST DEFICIENT-LIKE PROTEIN 1"/>
    <property type="match status" value="1"/>
</dbReference>
<feature type="region of interest" description="Disordered" evidence="9">
    <location>
        <begin position="449"/>
        <end position="475"/>
    </location>
</feature>
<name>A0A4U0WGG5_9PEZI</name>
<comment type="similarity">
    <text evidence="2">Belongs to the MAD1 family.</text>
</comment>
<feature type="coiled-coil region" evidence="8">
    <location>
        <begin position="345"/>
        <end position="372"/>
    </location>
</feature>
<keyword evidence="11" id="KW-1185">Reference proteome</keyword>
<evidence type="ECO:0000256" key="1">
    <source>
        <dbReference type="ARBA" id="ARBA00004123"/>
    </source>
</evidence>
<keyword evidence="4" id="KW-0132">Cell division</keyword>
<keyword evidence="7" id="KW-0131">Cell cycle</keyword>
<evidence type="ECO:0000256" key="3">
    <source>
        <dbReference type="ARBA" id="ARBA00022019"/>
    </source>
</evidence>
<dbReference type="OrthoDB" id="331602at2759"/>
<sequence>MAAARNQSTYDFLTGASSPPRHSLRETLRAPQLVRPNAGNEELRAQINTLQYELDSVKQEREFTALRHQQELREVENKAEADFKRAQTSESASHAASAKYSALAKELQESQDRSANEKLDLERKLRTLQDQNTALQEEVEEAKADLSLQERQSDHKFKDLETRHNTIQTTFEELQADLHAKVTALQTTQSRLSQREAEVGRLESEVLRLKAQTGDADTLAVIKRELSEQVAHIKKLESTNREQLAELKQYRKLHKSIEVVEEEKRVLETRLRMMDDLRRDLGEAQIQRQRLEDERKSWSAYLENQVGMDGELHFESPEAMARAFMQERLERLSLVEKLGAVEPELSVREENVKVLESEKAELLREIEKLRAGGGVGTGDSKLRTRLERQRTLAVKEVEYLRAQLKTFDAEEIEFQPDNFDEQKSKRVQELEDLVDQYRKEVQSLHQALSKVEAPPPVAGTKRERDEHDDERLGELRRKTRALQDDLSKLQTRNASLETELRVRETQLAALQESSRTRILELRSNPTADAEALKLSTLSTLREENKALLAQLEGRPQRTKVVPISTLEAARLTHRELEASLASAEKRMLRLKQIWASKSLEFREAVASILGWKMDFMPAGRFKMTSLLYPHQDGDGDGDEENSIVFDGENGTMKVSGGPQSVFAGEIRGLIEFWVEGRKEIPCFLAACTLEFYERSTRAARM</sequence>
<dbReference type="PANTHER" id="PTHR23168:SF0">
    <property type="entry name" value="MITOTIC SPINDLE ASSEMBLY CHECKPOINT PROTEIN MAD1"/>
    <property type="match status" value="1"/>
</dbReference>
<feature type="coiled-coil region" evidence="8">
    <location>
        <begin position="420"/>
        <end position="447"/>
    </location>
</feature>
<dbReference type="EMBL" id="NAJN01001641">
    <property type="protein sequence ID" value="TKA61994.1"/>
    <property type="molecule type" value="Genomic_DNA"/>
</dbReference>
<evidence type="ECO:0000256" key="5">
    <source>
        <dbReference type="ARBA" id="ARBA00022776"/>
    </source>
</evidence>
<evidence type="ECO:0000256" key="4">
    <source>
        <dbReference type="ARBA" id="ARBA00022618"/>
    </source>
</evidence>